<keyword evidence="3" id="KW-1015">Disulfide bond</keyword>
<evidence type="ECO:0000256" key="3">
    <source>
        <dbReference type="ARBA" id="ARBA00023157"/>
    </source>
</evidence>
<accession>A0AAQ3JYK5</accession>
<dbReference type="Pfam" id="PF09258">
    <property type="entry name" value="Glyco_transf_64"/>
    <property type="match status" value="1"/>
</dbReference>
<evidence type="ECO:0000313" key="5">
    <source>
        <dbReference type="EMBL" id="WOK97768.1"/>
    </source>
</evidence>
<keyword evidence="6" id="KW-1185">Reference proteome</keyword>
<dbReference type="InterPro" id="IPR029044">
    <property type="entry name" value="Nucleotide-diphossugar_trans"/>
</dbReference>
<organism evidence="5 6">
    <name type="scientific">Canna indica</name>
    <name type="common">Indian-shot</name>
    <dbReference type="NCBI Taxonomy" id="4628"/>
    <lineage>
        <taxon>Eukaryota</taxon>
        <taxon>Viridiplantae</taxon>
        <taxon>Streptophyta</taxon>
        <taxon>Embryophyta</taxon>
        <taxon>Tracheophyta</taxon>
        <taxon>Spermatophyta</taxon>
        <taxon>Magnoliopsida</taxon>
        <taxon>Liliopsida</taxon>
        <taxon>Zingiberales</taxon>
        <taxon>Cannaceae</taxon>
        <taxon>Canna</taxon>
    </lineage>
</organism>
<protein>
    <recommendedName>
        <fullName evidence="4">Glycosyl transferase 64 domain-containing protein</fullName>
    </recommendedName>
</protein>
<comment type="similarity">
    <text evidence="1">Belongs to the glycosyltransferase 64 family.</text>
</comment>
<gene>
    <name evidence="5" type="ORF">Cni_G06476</name>
</gene>
<proteinExistence type="inferred from homology"/>
<evidence type="ECO:0000256" key="2">
    <source>
        <dbReference type="ARBA" id="ARBA00022679"/>
    </source>
</evidence>
<evidence type="ECO:0000256" key="1">
    <source>
        <dbReference type="ARBA" id="ARBA00008700"/>
    </source>
</evidence>
<name>A0AAQ3JYK5_9LILI</name>
<evidence type="ECO:0000259" key="4">
    <source>
        <dbReference type="Pfam" id="PF09258"/>
    </source>
</evidence>
<feature type="domain" description="Glycosyl transferase 64" evidence="4">
    <location>
        <begin position="45"/>
        <end position="130"/>
    </location>
</feature>
<keyword evidence="2" id="KW-0808">Transferase</keyword>
<dbReference type="GO" id="GO:0016757">
    <property type="term" value="F:glycosyltransferase activity"/>
    <property type="evidence" value="ECO:0007669"/>
    <property type="project" value="InterPro"/>
</dbReference>
<dbReference type="EMBL" id="CP136891">
    <property type="protein sequence ID" value="WOK97768.1"/>
    <property type="molecule type" value="Genomic_DNA"/>
</dbReference>
<evidence type="ECO:0000313" key="6">
    <source>
        <dbReference type="Proteomes" id="UP001327560"/>
    </source>
</evidence>
<dbReference type="InterPro" id="IPR053318">
    <property type="entry name" value="GT64"/>
</dbReference>
<sequence length="132" mass="14746">MSLVSTVYVGSDASAPAVERLAALFTSECGGICGWCSNLHSLASLWKKNDLLKQSVTHYASCIGVESISIMWSEPNRTLDSLQDALWQSARKSSKRCDDVELKFDLHEEDILNNRFKQVEQLETDMVFSVGR</sequence>
<dbReference type="AlphaFoldDB" id="A0AAQ3JYK5"/>
<reference evidence="5 6" key="1">
    <citation type="submission" date="2023-10" db="EMBL/GenBank/DDBJ databases">
        <title>Chromosome-scale genome assembly provides insights into flower coloration mechanisms of Canna indica.</title>
        <authorList>
            <person name="Li C."/>
        </authorList>
    </citation>
    <scope>NUCLEOTIDE SEQUENCE [LARGE SCALE GENOMIC DNA]</scope>
    <source>
        <tissue evidence="5">Flower</tissue>
    </source>
</reference>
<dbReference type="GO" id="GO:0016020">
    <property type="term" value="C:membrane"/>
    <property type="evidence" value="ECO:0007669"/>
    <property type="project" value="InterPro"/>
</dbReference>
<dbReference type="PANTHER" id="PTHR48410:SF1">
    <property type="entry name" value="GLYCOSYLINOSITOL PHOSPHORYLCERAMIDE MANNOSYL TRANSFERASE 1"/>
    <property type="match status" value="1"/>
</dbReference>
<dbReference type="Gene3D" id="3.90.550.10">
    <property type="entry name" value="Spore Coat Polysaccharide Biosynthesis Protein SpsA, Chain A"/>
    <property type="match status" value="1"/>
</dbReference>
<dbReference type="InterPro" id="IPR015338">
    <property type="entry name" value="GT64_dom"/>
</dbReference>
<dbReference type="PANTHER" id="PTHR48410">
    <property type="entry name" value="GLYCOSYLINOSITOL PHOSPHORYLCERAMIDE MANNOSYL TRANSFERASE 1"/>
    <property type="match status" value="1"/>
</dbReference>
<dbReference type="Proteomes" id="UP001327560">
    <property type="component" value="Chromosome 2"/>
</dbReference>